<keyword evidence="8" id="KW-0539">Nucleus</keyword>
<evidence type="ECO:0000256" key="10">
    <source>
        <dbReference type="PROSITE-ProRule" id="PRU00470"/>
    </source>
</evidence>
<dbReference type="EMBL" id="CAUOFW020001724">
    <property type="protein sequence ID" value="CAK9147934.1"/>
    <property type="molecule type" value="Genomic_DNA"/>
</dbReference>
<comment type="caution">
    <text evidence="12">The sequence shown here is derived from an EMBL/GenBank/DDBJ whole genome shotgun (WGS) entry which is preliminary data.</text>
</comment>
<dbReference type="Pfam" id="PF03110">
    <property type="entry name" value="SBP"/>
    <property type="match status" value="1"/>
</dbReference>
<comment type="function">
    <text evidence="9">Probable transcriptional factor. Binds to the promoter of the SQUAMOSA gene.</text>
</comment>
<evidence type="ECO:0000256" key="1">
    <source>
        <dbReference type="ARBA" id="ARBA00004123"/>
    </source>
</evidence>
<reference evidence="12 13" key="1">
    <citation type="submission" date="2024-02" db="EMBL/GenBank/DDBJ databases">
        <authorList>
            <person name="Vignale AGUSTIN F."/>
            <person name="Sosa J E."/>
            <person name="Modenutti C."/>
        </authorList>
    </citation>
    <scope>NUCLEOTIDE SEQUENCE [LARGE SCALE GENOMIC DNA]</scope>
</reference>
<evidence type="ECO:0000256" key="6">
    <source>
        <dbReference type="ARBA" id="ARBA00023125"/>
    </source>
</evidence>
<feature type="domain" description="SBP-type" evidence="11">
    <location>
        <begin position="176"/>
        <end position="253"/>
    </location>
</feature>
<keyword evidence="2" id="KW-0479">Metal-binding</keyword>
<evidence type="ECO:0000256" key="5">
    <source>
        <dbReference type="ARBA" id="ARBA00023015"/>
    </source>
</evidence>
<dbReference type="GO" id="GO:0003677">
    <property type="term" value="F:DNA binding"/>
    <property type="evidence" value="ECO:0007669"/>
    <property type="project" value="UniProtKB-KW"/>
</dbReference>
<dbReference type="PANTHER" id="PTHR31251">
    <property type="entry name" value="SQUAMOSA PROMOTER-BINDING-LIKE PROTEIN 4"/>
    <property type="match status" value="1"/>
</dbReference>
<keyword evidence="6" id="KW-0238">DNA-binding</keyword>
<evidence type="ECO:0000256" key="3">
    <source>
        <dbReference type="ARBA" id="ARBA00022771"/>
    </source>
</evidence>
<dbReference type="GO" id="GO:0008270">
    <property type="term" value="F:zinc ion binding"/>
    <property type="evidence" value="ECO:0007669"/>
    <property type="project" value="UniProtKB-KW"/>
</dbReference>
<keyword evidence="7" id="KW-0804">Transcription</keyword>
<dbReference type="Proteomes" id="UP001642360">
    <property type="component" value="Unassembled WGS sequence"/>
</dbReference>
<evidence type="ECO:0000313" key="13">
    <source>
        <dbReference type="Proteomes" id="UP001642360"/>
    </source>
</evidence>
<evidence type="ECO:0000313" key="12">
    <source>
        <dbReference type="EMBL" id="CAK9147934.1"/>
    </source>
</evidence>
<dbReference type="InterPro" id="IPR036893">
    <property type="entry name" value="SBP_sf"/>
</dbReference>
<dbReference type="FunFam" id="4.10.1100.10:FF:000001">
    <property type="entry name" value="Squamosa promoter-binding-like protein 14"/>
    <property type="match status" value="1"/>
</dbReference>
<dbReference type="PROSITE" id="PS51141">
    <property type="entry name" value="ZF_SBP"/>
    <property type="match status" value="1"/>
</dbReference>
<organism evidence="12 13">
    <name type="scientific">Ilex paraguariensis</name>
    <name type="common">yerba mate</name>
    <dbReference type="NCBI Taxonomy" id="185542"/>
    <lineage>
        <taxon>Eukaryota</taxon>
        <taxon>Viridiplantae</taxon>
        <taxon>Streptophyta</taxon>
        <taxon>Embryophyta</taxon>
        <taxon>Tracheophyta</taxon>
        <taxon>Spermatophyta</taxon>
        <taxon>Magnoliopsida</taxon>
        <taxon>eudicotyledons</taxon>
        <taxon>Gunneridae</taxon>
        <taxon>Pentapetalae</taxon>
        <taxon>asterids</taxon>
        <taxon>campanulids</taxon>
        <taxon>Aquifoliales</taxon>
        <taxon>Aquifoliaceae</taxon>
        <taxon>Ilex</taxon>
    </lineage>
</organism>
<dbReference type="AlphaFoldDB" id="A0ABC8RSM6"/>
<accession>A0ABC8RSM6</accession>
<evidence type="ECO:0000256" key="7">
    <source>
        <dbReference type="ARBA" id="ARBA00023163"/>
    </source>
</evidence>
<evidence type="ECO:0000256" key="2">
    <source>
        <dbReference type="ARBA" id="ARBA00022723"/>
    </source>
</evidence>
<keyword evidence="3 10" id="KW-0863">Zinc-finger</keyword>
<sequence>MNSMESWSYVSGGKGFASEESVCAFDGIAKGKNGLMGWELKTPSSFGSNMVGSRQESIENQTCVELGFPEVMRESIPNASIRDVMSSKVGGGRMFNPAKTITNSFSGEEESSSKLSSSVLESNCKDSSFIDLKLGRLADHSDAQNFNSSETIHNMSSAESSMLAKRVRAGGLNSSTPFCQVYGCKKDLSSSKDYHKKHKVCEVHSKTAKVIVNGIEQRFCQQCSRFHLLAEFDDCRRSCRKRLAGHNARRRKPHGGIHSGRTARLFQPYDGSAGSRFKGTAFTTSPFICQGVLPSSLLQPKKYEMNDWSRHMKFEDGADYIPSAIPIANEHLHSKSIFSSYAFDKHCLPTGSKFSENSDAVSNFVSHSLVPTRSIGSEEFTFMNSTAPIQGPSEVSDSGHALSLLSSQSKNSPSHSSGIPMAHTLTIPGSTAHYSVRSFCEKPLGVSMQASTSGESSHILSSGINSVAETHLDPILISDGTDAINFVMDGIFHGSEYINGKDSLSGEDGPTIDLLQLSSQLQ</sequence>
<dbReference type="Gene3D" id="4.10.1100.10">
    <property type="entry name" value="Transcription factor, SBP-box domain"/>
    <property type="match status" value="1"/>
</dbReference>
<name>A0ABC8RSM6_9AQUA</name>
<evidence type="ECO:0000256" key="4">
    <source>
        <dbReference type="ARBA" id="ARBA00022833"/>
    </source>
</evidence>
<dbReference type="InterPro" id="IPR044817">
    <property type="entry name" value="SBP-like"/>
</dbReference>
<dbReference type="InterPro" id="IPR004333">
    <property type="entry name" value="SBP_dom"/>
</dbReference>
<evidence type="ECO:0000256" key="9">
    <source>
        <dbReference type="ARBA" id="ARBA00056472"/>
    </source>
</evidence>
<keyword evidence="13" id="KW-1185">Reference proteome</keyword>
<comment type="subcellular location">
    <subcellularLocation>
        <location evidence="1">Nucleus</location>
    </subcellularLocation>
</comment>
<keyword evidence="4" id="KW-0862">Zinc</keyword>
<protein>
    <recommendedName>
        <fullName evidence="11">SBP-type domain-containing protein</fullName>
    </recommendedName>
</protein>
<gene>
    <name evidence="12" type="ORF">ILEXP_LOCUS15867</name>
</gene>
<keyword evidence="5" id="KW-0805">Transcription regulation</keyword>
<dbReference type="PANTHER" id="PTHR31251:SF160">
    <property type="entry name" value="SBP-TYPE DOMAIN-CONTAINING PROTEIN"/>
    <property type="match status" value="1"/>
</dbReference>
<evidence type="ECO:0000259" key="11">
    <source>
        <dbReference type="PROSITE" id="PS51141"/>
    </source>
</evidence>
<dbReference type="GO" id="GO:0005634">
    <property type="term" value="C:nucleus"/>
    <property type="evidence" value="ECO:0007669"/>
    <property type="project" value="UniProtKB-SubCell"/>
</dbReference>
<evidence type="ECO:0000256" key="8">
    <source>
        <dbReference type="ARBA" id="ARBA00023242"/>
    </source>
</evidence>
<dbReference type="SUPFAM" id="SSF103612">
    <property type="entry name" value="SBT domain"/>
    <property type="match status" value="1"/>
</dbReference>
<proteinExistence type="predicted"/>